<dbReference type="EMBL" id="CP019454">
    <property type="protein sequence ID" value="AUW93415.1"/>
    <property type="molecule type" value="Genomic_DNA"/>
</dbReference>
<feature type="region of interest" description="Disordered" evidence="1">
    <location>
        <begin position="77"/>
        <end position="109"/>
    </location>
</feature>
<feature type="compositionally biased region" description="Basic and acidic residues" evidence="1">
    <location>
        <begin position="89"/>
        <end position="101"/>
    </location>
</feature>
<reference evidence="3 4" key="1">
    <citation type="journal article" date="2019" name="Sci. Rep.">
        <title>Sulfobacillus thermotolerans: new insights into resistance and metabolic capacities of acidophilic chemolithotrophs.</title>
        <authorList>
            <person name="Panyushkina A.E."/>
            <person name="Babenko V.V."/>
            <person name="Nikitina A.S."/>
            <person name="Selezneva O.V."/>
            <person name="Tsaplina I.A."/>
            <person name="Letarova M.A."/>
            <person name="Kostryukova E.S."/>
            <person name="Letarov A.V."/>
        </authorList>
    </citation>
    <scope>NUCLEOTIDE SEQUENCE [LARGE SCALE GENOMIC DNA]</scope>
    <source>
        <strain evidence="3 4">Kr1</strain>
    </source>
</reference>
<proteinExistence type="predicted"/>
<keyword evidence="2" id="KW-0812">Transmembrane</keyword>
<keyword evidence="2" id="KW-0472">Membrane</keyword>
<sequence length="143" mass="16399">MRRYFWPITSSALSLILAAVLTASPWLYMRHAPGPWNQTTQTFFWTGLGMILISGIALTLWIRQLRQQWTPQQITFSQGEAPDQAISSKDIKDVSTAREPKVVVPESEEERWERELRQLAQDVLLDISQDHQPHTTARGEGLK</sequence>
<accession>A0ABN5GY53</accession>
<keyword evidence="2" id="KW-1133">Transmembrane helix</keyword>
<evidence type="ECO:0000313" key="4">
    <source>
        <dbReference type="Proteomes" id="UP000325292"/>
    </source>
</evidence>
<dbReference type="RefSeq" id="WP_103375158.1">
    <property type="nucleotide sequence ID" value="NZ_CP133983.1"/>
</dbReference>
<gene>
    <name evidence="3" type="ORF">BXT84_05140</name>
</gene>
<organism evidence="3 4">
    <name type="scientific">Sulfobacillus thermotolerans</name>
    <dbReference type="NCBI Taxonomy" id="338644"/>
    <lineage>
        <taxon>Bacteria</taxon>
        <taxon>Bacillati</taxon>
        <taxon>Bacillota</taxon>
        <taxon>Clostridia</taxon>
        <taxon>Eubacteriales</taxon>
        <taxon>Clostridiales Family XVII. Incertae Sedis</taxon>
        <taxon>Sulfobacillus</taxon>
    </lineage>
</organism>
<feature type="transmembrane region" description="Helical" evidence="2">
    <location>
        <begin position="42"/>
        <end position="62"/>
    </location>
</feature>
<dbReference type="Proteomes" id="UP000325292">
    <property type="component" value="Chromosome"/>
</dbReference>
<keyword evidence="4" id="KW-1185">Reference proteome</keyword>
<evidence type="ECO:0000313" key="3">
    <source>
        <dbReference type="EMBL" id="AUW93415.1"/>
    </source>
</evidence>
<evidence type="ECO:0000256" key="1">
    <source>
        <dbReference type="SAM" id="MobiDB-lite"/>
    </source>
</evidence>
<name>A0ABN5GY53_9FIRM</name>
<protein>
    <submittedName>
        <fullName evidence="3">Uncharacterized protein</fullName>
    </submittedName>
</protein>
<evidence type="ECO:0000256" key="2">
    <source>
        <dbReference type="SAM" id="Phobius"/>
    </source>
</evidence>